<dbReference type="AGR" id="Xenbase:XB-GENE-6051335"/>
<dbReference type="GO" id="GO:0045095">
    <property type="term" value="C:keratin filament"/>
    <property type="evidence" value="ECO:0000318"/>
    <property type="project" value="GO_Central"/>
</dbReference>
<protein>
    <submittedName>
        <fullName evidence="8">Keratin 34</fullName>
    </submittedName>
    <submittedName>
        <fullName evidence="10">Keratin, type I cytoskeletal 14</fullName>
    </submittedName>
</protein>
<dbReference type="Bgee" id="ENSXETG00000036344">
    <property type="expression patterns" value="Expressed in testis"/>
</dbReference>
<dbReference type="OMA" id="SYRVASC"/>
<dbReference type="PANTHER" id="PTHR23239:SF377">
    <property type="entry name" value="KERATIN 34"/>
    <property type="match status" value="1"/>
</dbReference>
<keyword evidence="9" id="KW-1185">Reference proteome</keyword>
<comment type="similarity">
    <text evidence="4">Belongs to the intermediate filament family.</text>
</comment>
<dbReference type="FunFam" id="1.20.5.1160:FF:000002">
    <property type="entry name" value="Type I keratin 10"/>
    <property type="match status" value="1"/>
</dbReference>
<dbReference type="Gene3D" id="1.20.5.500">
    <property type="entry name" value="Single helix bin"/>
    <property type="match status" value="1"/>
</dbReference>
<dbReference type="FunFam" id="1.20.5.170:FF:000002">
    <property type="entry name" value="Type I keratin KA11"/>
    <property type="match status" value="1"/>
</dbReference>
<dbReference type="GeneTree" id="ENSGT00940000161311"/>
<dbReference type="GO" id="GO:0030855">
    <property type="term" value="P:epithelial cell differentiation"/>
    <property type="evidence" value="ECO:0000318"/>
    <property type="project" value="GO_Central"/>
</dbReference>
<organism evidence="8">
    <name type="scientific">Xenopus tropicalis</name>
    <name type="common">Western clawed frog</name>
    <name type="synonym">Silurana tropicalis</name>
    <dbReference type="NCBI Taxonomy" id="8364"/>
    <lineage>
        <taxon>Eukaryota</taxon>
        <taxon>Metazoa</taxon>
        <taxon>Chordata</taxon>
        <taxon>Craniata</taxon>
        <taxon>Vertebrata</taxon>
        <taxon>Euteleostomi</taxon>
        <taxon>Amphibia</taxon>
        <taxon>Batrachia</taxon>
        <taxon>Anura</taxon>
        <taxon>Pipoidea</taxon>
        <taxon>Pipidae</taxon>
        <taxon>Xenopodinae</taxon>
        <taxon>Xenopus</taxon>
        <taxon>Silurana</taxon>
    </lineage>
</organism>
<dbReference type="RefSeq" id="XP_002939082.4">
    <property type="nucleotide sequence ID" value="XM_002939036.4"/>
</dbReference>
<reference evidence="10" key="3">
    <citation type="submission" date="2025-04" db="UniProtKB">
        <authorList>
            <consortium name="RefSeq"/>
        </authorList>
    </citation>
    <scope>IDENTIFICATION</scope>
    <source>
        <strain evidence="10">Nigerian</strain>
        <tissue evidence="10">Liver and blood</tissue>
    </source>
</reference>
<dbReference type="GO" id="GO:0045109">
    <property type="term" value="P:intermediate filament organization"/>
    <property type="evidence" value="ECO:0000318"/>
    <property type="project" value="GO_Central"/>
</dbReference>
<evidence type="ECO:0000313" key="10">
    <source>
        <dbReference type="RefSeq" id="XP_002939082.4"/>
    </source>
</evidence>
<dbReference type="Gene3D" id="1.20.5.1160">
    <property type="entry name" value="Vasodilator-stimulated phosphoprotein"/>
    <property type="match status" value="1"/>
</dbReference>
<feature type="region of interest" description="Disordered" evidence="6">
    <location>
        <begin position="365"/>
        <end position="400"/>
    </location>
</feature>
<name>A0A6I8R4B3_XENTR</name>
<dbReference type="GO" id="GO:0002009">
    <property type="term" value="P:morphogenesis of an epithelium"/>
    <property type="evidence" value="ECO:0000318"/>
    <property type="project" value="GO_Central"/>
</dbReference>
<evidence type="ECO:0000256" key="5">
    <source>
        <dbReference type="SAM" id="Coils"/>
    </source>
</evidence>
<sequence length="400" mass="45391">MSVKQSHRFSSGSGCCAVTHSLHGGRGFGGLRGSFGGHCGMGGGLGGRSEGLLNVGEKETMQQLNDRLANYLGRVRSLEEENGQFERRIREWYDKQVPYNFPDFNNFFRTIEELQNKILHACTGNANLILQIDNARLTSDDFRNKFESEAAFRMGVEGDMNGLRRVLEELNLGNNDQEIQRQNLSEELTYLKKNHAEEVGSLRTQLGARVNVEVNAAPAVDLNQVLGEIRDQYETIVERNRREAENWFLNKSEELNQQMNSSADQLQTVHTEVIQLRNTVQGLEIDLQSQNSMRSALEGTLADTESRYGGQLSQLQFLINNVETQLGSLRSDLERQNFEYKALMDVKTHLEMEIATYRRLLDGEDRQRGSRQSGEVRDMGSNRSRTVTMVEDIKEGFRKA</sequence>
<evidence type="ECO:0000256" key="3">
    <source>
        <dbReference type="ARBA" id="ARBA00023054"/>
    </source>
</evidence>
<dbReference type="Gene3D" id="1.20.5.170">
    <property type="match status" value="1"/>
</dbReference>
<dbReference type="FunFam" id="1.20.5.500:FF:000001">
    <property type="entry name" value="Type II keratin 23"/>
    <property type="match status" value="1"/>
</dbReference>
<dbReference type="SMART" id="SM01391">
    <property type="entry name" value="Filament"/>
    <property type="match status" value="1"/>
</dbReference>
<dbReference type="Reactome" id="R-XTR-6809371">
    <property type="pathway name" value="Formation of the cornified envelope"/>
</dbReference>
<dbReference type="SUPFAM" id="SSF64593">
    <property type="entry name" value="Intermediate filament protein, coiled coil region"/>
    <property type="match status" value="2"/>
</dbReference>
<keyword evidence="2 4" id="KW-0403">Intermediate filament</keyword>
<evidence type="ECO:0000313" key="9">
    <source>
        <dbReference type="Proteomes" id="UP000008143"/>
    </source>
</evidence>
<dbReference type="Proteomes" id="UP000008143">
    <property type="component" value="Chromosome 10"/>
</dbReference>
<dbReference type="Pfam" id="PF00038">
    <property type="entry name" value="Filament"/>
    <property type="match status" value="1"/>
</dbReference>
<evidence type="ECO:0000256" key="4">
    <source>
        <dbReference type="RuleBase" id="RU000685"/>
    </source>
</evidence>
<feature type="compositionally biased region" description="Basic and acidic residues" evidence="6">
    <location>
        <begin position="365"/>
        <end position="380"/>
    </location>
</feature>
<dbReference type="CTD" id="3885"/>
<keyword evidence="3 5" id="KW-0175">Coiled coil</keyword>
<gene>
    <name evidence="8 10 11" type="primary">krt34</name>
</gene>
<dbReference type="PANTHER" id="PTHR23239">
    <property type="entry name" value="INTERMEDIATE FILAMENT"/>
    <property type="match status" value="1"/>
</dbReference>
<evidence type="ECO:0000256" key="2">
    <source>
        <dbReference type="ARBA" id="ARBA00022754"/>
    </source>
</evidence>
<reference evidence="8" key="1">
    <citation type="journal article" date="2010" name="Science">
        <title>The genome of the Western clawed frog Xenopus tropicalis.</title>
        <authorList>
            <person name="Hellsten U."/>
            <person name="Harland R.M."/>
            <person name="Gilchrist M.J."/>
            <person name="Hendrix D."/>
            <person name="Jurka J."/>
            <person name="Kapitonov V."/>
            <person name="Ovcharenko I."/>
            <person name="Putnam N.H."/>
            <person name="Shu S."/>
            <person name="Taher L."/>
            <person name="Blitz I.L."/>
            <person name="Blumberg B."/>
            <person name="Dichmann D.S."/>
            <person name="Dubchak I."/>
            <person name="Amaya E."/>
            <person name="Detter J.C."/>
            <person name="Fletcher R."/>
            <person name="Gerhard D.S."/>
            <person name="Goodstein D."/>
            <person name="Graves T."/>
            <person name="Grigoriev I.V."/>
            <person name="Grimwood J."/>
            <person name="Kawashima T."/>
            <person name="Lindquist E."/>
            <person name="Lucas S.M."/>
            <person name="Mead P.E."/>
            <person name="Mitros T."/>
            <person name="Ogino H."/>
            <person name="Ohta Y."/>
            <person name="Poliakov A.V."/>
            <person name="Pollet N."/>
            <person name="Robert J."/>
            <person name="Salamov A."/>
            <person name="Sater A.K."/>
            <person name="Schmutz J."/>
            <person name="Terry A."/>
            <person name="Vize P.D."/>
            <person name="Warren W.C."/>
            <person name="Wells D."/>
            <person name="Wills A."/>
            <person name="Wilson R.K."/>
            <person name="Zimmerman L.B."/>
            <person name="Zorn A.M."/>
            <person name="Grainger R."/>
            <person name="Grammer T."/>
            <person name="Khokha M.K."/>
            <person name="Richardson P.M."/>
            <person name="Rokhsar D.S."/>
        </authorList>
    </citation>
    <scope>NUCLEOTIDE SEQUENCE [LARGE SCALE GENOMIC DNA]</scope>
    <source>
        <strain evidence="8">Nigerian</strain>
    </source>
</reference>
<reference evidence="8" key="2">
    <citation type="submission" date="2020-05" db="UniProtKB">
        <authorList>
            <consortium name="Ensembl"/>
        </authorList>
    </citation>
    <scope>IDENTIFICATION</scope>
</reference>
<evidence type="ECO:0000256" key="1">
    <source>
        <dbReference type="ARBA" id="ARBA00022744"/>
    </source>
</evidence>
<feature type="domain" description="IF rod" evidence="7">
    <location>
        <begin position="57"/>
        <end position="368"/>
    </location>
</feature>
<dbReference type="InterPro" id="IPR018039">
    <property type="entry name" value="IF_conserved"/>
</dbReference>
<feature type="coiled-coil region" evidence="5">
    <location>
        <begin position="61"/>
        <end position="95"/>
    </location>
</feature>
<dbReference type="PROSITE" id="PS00226">
    <property type="entry name" value="IF_ROD_1"/>
    <property type="match status" value="1"/>
</dbReference>
<keyword evidence="1" id="KW-0416">Keratin</keyword>
<dbReference type="AlphaFoldDB" id="A0A6I8R4B3"/>
<dbReference type="OrthoDB" id="2441647at2759"/>
<dbReference type="PROSITE" id="PS51842">
    <property type="entry name" value="IF_ROD_2"/>
    <property type="match status" value="1"/>
</dbReference>
<proteinExistence type="inferred from homology"/>
<dbReference type="InterPro" id="IPR039008">
    <property type="entry name" value="IF_rod_dom"/>
</dbReference>
<dbReference type="GO" id="GO:0030280">
    <property type="term" value="F:structural constituent of skin epidermis"/>
    <property type="evidence" value="ECO:0000318"/>
    <property type="project" value="GO_Central"/>
</dbReference>
<dbReference type="PRINTS" id="PR01248">
    <property type="entry name" value="TYPE1KERATIN"/>
</dbReference>
<dbReference type="Ensembl" id="ENSXETT00000092061">
    <property type="protein sequence ID" value="ENSXETP00000079593"/>
    <property type="gene ID" value="ENSXETG00000036344"/>
</dbReference>
<dbReference type="KEGG" id="xtr:100491736"/>
<feature type="compositionally biased region" description="Basic and acidic residues" evidence="6">
    <location>
        <begin position="391"/>
        <end position="400"/>
    </location>
</feature>
<dbReference type="Xenbase" id="XB-GENE-6051335">
    <property type="gene designation" value="krt34"/>
</dbReference>
<dbReference type="Reactome" id="R-XTR-6805567">
    <property type="pathway name" value="Keratinization"/>
</dbReference>
<evidence type="ECO:0000256" key="6">
    <source>
        <dbReference type="SAM" id="MobiDB-lite"/>
    </source>
</evidence>
<dbReference type="GeneID" id="100491736"/>
<feature type="coiled-coil region" evidence="5">
    <location>
        <begin position="167"/>
        <end position="194"/>
    </location>
</feature>
<evidence type="ECO:0000313" key="11">
    <source>
        <dbReference type="Xenbase" id="XB-GENE-6051335"/>
    </source>
</evidence>
<dbReference type="GO" id="GO:0005856">
    <property type="term" value="C:cytoskeleton"/>
    <property type="evidence" value="ECO:0000318"/>
    <property type="project" value="GO_Central"/>
</dbReference>
<evidence type="ECO:0000259" key="7">
    <source>
        <dbReference type="PROSITE" id="PS51842"/>
    </source>
</evidence>
<evidence type="ECO:0000313" key="8">
    <source>
        <dbReference type="Ensembl" id="ENSXETP00000079593"/>
    </source>
</evidence>
<dbReference type="InterPro" id="IPR002957">
    <property type="entry name" value="Keratin_I"/>
</dbReference>
<accession>A0A6I8R4B3</accession>